<comment type="similarity">
    <text evidence="2">Belongs to the NADH dehydrogenase family.</text>
</comment>
<reference evidence="8 9" key="1">
    <citation type="submission" date="2022-03" db="EMBL/GenBank/DDBJ databases">
        <title>Pseudonocardia alaer sp. nov., a novel actinomycete isolated from reed forest soil.</title>
        <authorList>
            <person name="Wang L."/>
        </authorList>
    </citation>
    <scope>NUCLEOTIDE SEQUENCE [LARGE SCALE GENOMIC DNA]</scope>
    <source>
        <strain evidence="8 9">Y-16303</strain>
    </source>
</reference>
<name>A0ABS9TKU7_9PSEU</name>
<keyword evidence="9" id="KW-1185">Reference proteome</keyword>
<evidence type="ECO:0000256" key="3">
    <source>
        <dbReference type="ARBA" id="ARBA00022630"/>
    </source>
</evidence>
<dbReference type="PANTHER" id="PTHR42913">
    <property type="entry name" value="APOPTOSIS-INDUCING FACTOR 1"/>
    <property type="match status" value="1"/>
</dbReference>
<dbReference type="EMBL" id="JAKXMK010000023">
    <property type="protein sequence ID" value="MCH6169151.1"/>
    <property type="molecule type" value="Genomic_DNA"/>
</dbReference>
<dbReference type="PRINTS" id="PR00368">
    <property type="entry name" value="FADPNR"/>
</dbReference>
<accession>A0ABS9TKU7</accession>
<feature type="domain" description="FAD/NAD(P)-binding" evidence="7">
    <location>
        <begin position="3"/>
        <end position="317"/>
    </location>
</feature>
<keyword evidence="4" id="KW-0274">FAD</keyword>
<dbReference type="InterPro" id="IPR036188">
    <property type="entry name" value="FAD/NAD-bd_sf"/>
</dbReference>
<evidence type="ECO:0000256" key="6">
    <source>
        <dbReference type="SAM" id="MobiDB-lite"/>
    </source>
</evidence>
<proteinExistence type="inferred from homology"/>
<dbReference type="PANTHER" id="PTHR42913:SF3">
    <property type="entry name" value="64 KDA MITOCHONDRIAL NADH DEHYDROGENASE (EUROFUNG)"/>
    <property type="match status" value="1"/>
</dbReference>
<organism evidence="8 9">
    <name type="scientific">Pseudonocardia alaniniphila</name>
    <dbReference type="NCBI Taxonomy" id="75291"/>
    <lineage>
        <taxon>Bacteria</taxon>
        <taxon>Bacillati</taxon>
        <taxon>Actinomycetota</taxon>
        <taxon>Actinomycetes</taxon>
        <taxon>Pseudonocardiales</taxon>
        <taxon>Pseudonocardiaceae</taxon>
        <taxon>Pseudonocardia</taxon>
    </lineage>
</organism>
<dbReference type="Proteomes" id="UP001299970">
    <property type="component" value="Unassembled WGS sequence"/>
</dbReference>
<dbReference type="InterPro" id="IPR051169">
    <property type="entry name" value="NADH-Q_oxidoreductase"/>
</dbReference>
<feature type="region of interest" description="Disordered" evidence="6">
    <location>
        <begin position="402"/>
        <end position="423"/>
    </location>
</feature>
<comment type="cofactor">
    <cofactor evidence="1">
        <name>FAD</name>
        <dbReference type="ChEBI" id="CHEBI:57692"/>
    </cofactor>
</comment>
<feature type="compositionally biased region" description="Polar residues" evidence="6">
    <location>
        <begin position="402"/>
        <end position="411"/>
    </location>
</feature>
<evidence type="ECO:0000256" key="5">
    <source>
        <dbReference type="ARBA" id="ARBA00023002"/>
    </source>
</evidence>
<comment type="caution">
    <text evidence="8">The sequence shown here is derived from an EMBL/GenBank/DDBJ whole genome shotgun (WGS) entry which is preliminary data.</text>
</comment>
<gene>
    <name evidence="8" type="ORF">MMF94_25935</name>
</gene>
<evidence type="ECO:0000256" key="2">
    <source>
        <dbReference type="ARBA" id="ARBA00005272"/>
    </source>
</evidence>
<dbReference type="InterPro" id="IPR023753">
    <property type="entry name" value="FAD/NAD-binding_dom"/>
</dbReference>
<dbReference type="Gene3D" id="3.50.50.100">
    <property type="match status" value="1"/>
</dbReference>
<dbReference type="PRINTS" id="PR00411">
    <property type="entry name" value="PNDRDTASEI"/>
</dbReference>
<evidence type="ECO:0000256" key="1">
    <source>
        <dbReference type="ARBA" id="ARBA00001974"/>
    </source>
</evidence>
<evidence type="ECO:0000313" key="8">
    <source>
        <dbReference type="EMBL" id="MCH6169151.1"/>
    </source>
</evidence>
<keyword evidence="3" id="KW-0285">Flavoprotein</keyword>
<evidence type="ECO:0000256" key="4">
    <source>
        <dbReference type="ARBA" id="ARBA00022827"/>
    </source>
</evidence>
<sequence length="423" mass="44023">MSDVLVIGGGFAGVWAAAGAVRARRAAGASPSDLRVTLVSAGDDIVIRPRMYQSDPDRMRVPLDRILGPIGVGRVAATVTGIDTGARRVQIIGRDGSTTELAYDRLVLAAGSRLVRPDLLGTEHLFDVDTMPGAARLHSHLHRLPAEAPGAGRFTAVVVGAGFTGIEVATELVGRLRDIAARVTAAEPVRVVLVERENVVGPELGEGPRPQILEALAELGVEQRLGVGVESVSPAGVRLSDGSEIAASTVIWTAGMAASPLTAHVPGERDRLGRLHVDEYLRVRAAPDVYAAGDTSAALALDGHPVMQSCQHAMPQGKFAGHNVAADLLGLQQVPFATEPYVTCLDLGAAGAVLTSGRERTVRKTGQEAKDVKHTITAVAIYPPVDDAEAILARADYRSSTWRGSAGSSPGETAVATAVRSTG</sequence>
<evidence type="ECO:0000313" key="9">
    <source>
        <dbReference type="Proteomes" id="UP001299970"/>
    </source>
</evidence>
<protein>
    <submittedName>
        <fullName evidence="8">FAD-dependent oxidoreductase</fullName>
    </submittedName>
</protein>
<evidence type="ECO:0000259" key="7">
    <source>
        <dbReference type="Pfam" id="PF07992"/>
    </source>
</evidence>
<keyword evidence="5" id="KW-0560">Oxidoreductase</keyword>
<dbReference type="SUPFAM" id="SSF51905">
    <property type="entry name" value="FAD/NAD(P)-binding domain"/>
    <property type="match status" value="1"/>
</dbReference>
<dbReference type="RefSeq" id="WP_241039780.1">
    <property type="nucleotide sequence ID" value="NZ_BAAAJF010000040.1"/>
</dbReference>
<dbReference type="Pfam" id="PF07992">
    <property type="entry name" value="Pyr_redox_2"/>
    <property type="match status" value="1"/>
</dbReference>